<evidence type="ECO:0000313" key="3">
    <source>
        <dbReference type="Proteomes" id="UP000183832"/>
    </source>
</evidence>
<proteinExistence type="predicted"/>
<evidence type="ECO:0000313" key="2">
    <source>
        <dbReference type="EMBL" id="CRL03191.1"/>
    </source>
</evidence>
<dbReference type="AlphaFoldDB" id="A0A1J1ISL2"/>
<sequence length="254" mass="29097">MFVVTIVALIFSTFTLSNGLLLDCTYSVRSHWTVINTYQCTGRIVFIGDPRNVSNVSHNHIGERNNSDVLGIFIDSQILGFLPRNIDEFFPNLESLAFRSTAIESLHPSELRVFPNLMQIDFFFNAISQLDFHFFQDNLKLRAISFSSNPLNHVGHGVFDVLDELTSLNTQGTCNSLNVNSNRQLVVNGIFNFARLCPPTFQMMETELLTGRNFERTVDQQIADRMNPLTMQVFQLRQELIELENRIAELEERN</sequence>
<dbReference type="Proteomes" id="UP000183832">
    <property type="component" value="Unassembled WGS sequence"/>
</dbReference>
<dbReference type="EMBL" id="CVRI01000059">
    <property type="protein sequence ID" value="CRL03191.1"/>
    <property type="molecule type" value="Genomic_DNA"/>
</dbReference>
<keyword evidence="1" id="KW-0732">Signal</keyword>
<dbReference type="OrthoDB" id="7789549at2759"/>
<accession>A0A1J1ISL2</accession>
<dbReference type="Gene3D" id="3.80.10.10">
    <property type="entry name" value="Ribonuclease Inhibitor"/>
    <property type="match status" value="1"/>
</dbReference>
<gene>
    <name evidence="2" type="ORF">CLUMA_CG016588</name>
</gene>
<dbReference type="SUPFAM" id="SSF52058">
    <property type="entry name" value="L domain-like"/>
    <property type="match status" value="1"/>
</dbReference>
<organism evidence="2 3">
    <name type="scientific">Clunio marinus</name>
    <dbReference type="NCBI Taxonomy" id="568069"/>
    <lineage>
        <taxon>Eukaryota</taxon>
        <taxon>Metazoa</taxon>
        <taxon>Ecdysozoa</taxon>
        <taxon>Arthropoda</taxon>
        <taxon>Hexapoda</taxon>
        <taxon>Insecta</taxon>
        <taxon>Pterygota</taxon>
        <taxon>Neoptera</taxon>
        <taxon>Endopterygota</taxon>
        <taxon>Diptera</taxon>
        <taxon>Nematocera</taxon>
        <taxon>Chironomoidea</taxon>
        <taxon>Chironomidae</taxon>
        <taxon>Clunio</taxon>
    </lineage>
</organism>
<evidence type="ECO:0000256" key="1">
    <source>
        <dbReference type="SAM" id="SignalP"/>
    </source>
</evidence>
<protein>
    <submittedName>
        <fullName evidence="2">CLUMA_CG016588, isoform A</fullName>
    </submittedName>
</protein>
<dbReference type="InterPro" id="IPR032675">
    <property type="entry name" value="LRR_dom_sf"/>
</dbReference>
<name>A0A1J1ISL2_9DIPT</name>
<reference evidence="2 3" key="1">
    <citation type="submission" date="2015-04" db="EMBL/GenBank/DDBJ databases">
        <authorList>
            <person name="Syromyatnikov M.Y."/>
            <person name="Popov V.N."/>
        </authorList>
    </citation>
    <scope>NUCLEOTIDE SEQUENCE [LARGE SCALE GENOMIC DNA]</scope>
</reference>
<keyword evidence="3" id="KW-1185">Reference proteome</keyword>
<feature type="chain" id="PRO_5012430242" evidence="1">
    <location>
        <begin position="20"/>
        <end position="254"/>
    </location>
</feature>
<feature type="signal peptide" evidence="1">
    <location>
        <begin position="1"/>
        <end position="19"/>
    </location>
</feature>